<sequence>MKRKVGSAGSERGPREVKPSQASLSPTVPLKREYLLQLEAELNHSSSMTQPVGLGPQGHRTVLPPPSLTSVSTKRSRSSSPRKPSESAYRARTLFRAGIHVDVIVPRQIQSHIDLALEQPPPAALATINHLASKLQRESMDLTAAQAGEAEWTDLMHEILKELKSTDVMVARNREWRPDLKPEVHQPPISIPQKRLRDHLGDKVSENSRVTAGLEVLEPSTQLADSPLLDRYQESMSASQLLTAPFSLKDPRPVISVGLSDQALAHALRSVHGDGAKFFLNDLQETGSLISDPGVTPLGLRFPFLLIEAKSGATGGNLYQAQNQAAVGSASAINILKKVFPASETLPLNAVGPGATLLTFSITTEGPICELWAHFWDADEHTYCMANVGIWRTTRADSAFDFVSKISRVLNWGTNRFKDAIVERLVVM</sequence>
<dbReference type="OMA" id="CALEADW"/>
<dbReference type="Proteomes" id="UP000188318">
    <property type="component" value="Unassembled WGS sequence"/>
</dbReference>
<dbReference type="AlphaFoldDB" id="A0A1R3RUS7"/>
<organism evidence="3 4">
    <name type="scientific">Aspergillus carbonarius (strain ITEM 5010)</name>
    <dbReference type="NCBI Taxonomy" id="602072"/>
    <lineage>
        <taxon>Eukaryota</taxon>
        <taxon>Fungi</taxon>
        <taxon>Dikarya</taxon>
        <taxon>Ascomycota</taxon>
        <taxon>Pezizomycotina</taxon>
        <taxon>Eurotiomycetes</taxon>
        <taxon>Eurotiomycetidae</taxon>
        <taxon>Eurotiales</taxon>
        <taxon>Aspergillaceae</taxon>
        <taxon>Aspergillus</taxon>
        <taxon>Aspergillus subgen. Circumdati</taxon>
    </lineage>
</organism>
<dbReference type="Pfam" id="PF25545">
    <property type="entry name" value="DUF7924"/>
    <property type="match status" value="1"/>
</dbReference>
<dbReference type="InterPro" id="IPR057684">
    <property type="entry name" value="DUF7924"/>
</dbReference>
<evidence type="ECO:0000256" key="1">
    <source>
        <dbReference type="SAM" id="MobiDB-lite"/>
    </source>
</evidence>
<accession>A0A1R3RUS7</accession>
<reference evidence="4" key="1">
    <citation type="journal article" date="2017" name="Genome Biol.">
        <title>Comparative genomics reveals high biological diversity and specific adaptations in the industrially and medically important fungal genus Aspergillus.</title>
        <authorList>
            <person name="de Vries R.P."/>
            <person name="Riley R."/>
            <person name="Wiebenga A."/>
            <person name="Aguilar-Osorio G."/>
            <person name="Amillis S."/>
            <person name="Uchima C.A."/>
            <person name="Anderluh G."/>
            <person name="Asadollahi M."/>
            <person name="Askin M."/>
            <person name="Barry K."/>
            <person name="Battaglia E."/>
            <person name="Bayram O."/>
            <person name="Benocci T."/>
            <person name="Braus-Stromeyer S.A."/>
            <person name="Caldana C."/>
            <person name="Canovas D."/>
            <person name="Cerqueira G.C."/>
            <person name="Chen F."/>
            <person name="Chen W."/>
            <person name="Choi C."/>
            <person name="Clum A."/>
            <person name="Dos Santos R.A."/>
            <person name="Damasio A.R."/>
            <person name="Diallinas G."/>
            <person name="Emri T."/>
            <person name="Fekete E."/>
            <person name="Flipphi M."/>
            <person name="Freyberg S."/>
            <person name="Gallo A."/>
            <person name="Gournas C."/>
            <person name="Habgood R."/>
            <person name="Hainaut M."/>
            <person name="Harispe M.L."/>
            <person name="Henrissat B."/>
            <person name="Hilden K.S."/>
            <person name="Hope R."/>
            <person name="Hossain A."/>
            <person name="Karabika E."/>
            <person name="Karaffa L."/>
            <person name="Karanyi Z."/>
            <person name="Krasevec N."/>
            <person name="Kuo A."/>
            <person name="Kusch H."/>
            <person name="LaButti K."/>
            <person name="Lagendijk E.L."/>
            <person name="Lapidus A."/>
            <person name="Levasseur A."/>
            <person name="Lindquist E."/>
            <person name="Lipzen A."/>
            <person name="Logrieco A.F."/>
            <person name="MacCabe A."/>
            <person name="Maekelae M.R."/>
            <person name="Malavazi I."/>
            <person name="Melin P."/>
            <person name="Meyer V."/>
            <person name="Mielnichuk N."/>
            <person name="Miskei M."/>
            <person name="Molnar A.P."/>
            <person name="Mule G."/>
            <person name="Ngan C.Y."/>
            <person name="Orejas M."/>
            <person name="Orosz E."/>
            <person name="Ouedraogo J.P."/>
            <person name="Overkamp K.M."/>
            <person name="Park H.-S."/>
            <person name="Perrone G."/>
            <person name="Piumi F."/>
            <person name="Punt P.J."/>
            <person name="Ram A.F."/>
            <person name="Ramon A."/>
            <person name="Rauscher S."/>
            <person name="Record E."/>
            <person name="Riano-Pachon D.M."/>
            <person name="Robert V."/>
            <person name="Roehrig J."/>
            <person name="Ruller R."/>
            <person name="Salamov A."/>
            <person name="Salih N.S."/>
            <person name="Samson R.A."/>
            <person name="Sandor E."/>
            <person name="Sanguinetti M."/>
            <person name="Schuetze T."/>
            <person name="Sepcic K."/>
            <person name="Shelest E."/>
            <person name="Sherlock G."/>
            <person name="Sophianopoulou V."/>
            <person name="Squina F.M."/>
            <person name="Sun H."/>
            <person name="Susca A."/>
            <person name="Todd R.B."/>
            <person name="Tsang A."/>
            <person name="Unkles S.E."/>
            <person name="van de Wiele N."/>
            <person name="van Rossen-Uffink D."/>
            <person name="Oliveira J.V."/>
            <person name="Vesth T.C."/>
            <person name="Visser J."/>
            <person name="Yu J.-H."/>
            <person name="Zhou M."/>
            <person name="Andersen M.R."/>
            <person name="Archer D.B."/>
            <person name="Baker S.E."/>
            <person name="Benoit I."/>
            <person name="Brakhage A.A."/>
            <person name="Braus G.H."/>
            <person name="Fischer R."/>
            <person name="Frisvad J.C."/>
            <person name="Goldman G.H."/>
            <person name="Houbraken J."/>
            <person name="Oakley B."/>
            <person name="Pocsi I."/>
            <person name="Scazzocchio C."/>
            <person name="Seiboth B."/>
            <person name="vanKuyk P.A."/>
            <person name="Wortman J."/>
            <person name="Dyer P.S."/>
            <person name="Grigoriev I.V."/>
        </authorList>
    </citation>
    <scope>NUCLEOTIDE SEQUENCE [LARGE SCALE GENOMIC DNA]</scope>
    <source>
        <strain evidence="4">ITEM 5010</strain>
    </source>
</reference>
<evidence type="ECO:0000313" key="4">
    <source>
        <dbReference type="Proteomes" id="UP000188318"/>
    </source>
</evidence>
<gene>
    <name evidence="3" type="ORF">ASPCADRAFT_128389</name>
</gene>
<dbReference type="VEuPathDB" id="FungiDB:ASPCADRAFT_128389"/>
<dbReference type="OrthoDB" id="5372703at2759"/>
<feature type="region of interest" description="Disordered" evidence="1">
    <location>
        <begin position="46"/>
        <end position="88"/>
    </location>
</feature>
<feature type="domain" description="DUF7924" evidence="2">
    <location>
        <begin position="230"/>
        <end position="414"/>
    </location>
</feature>
<feature type="region of interest" description="Disordered" evidence="1">
    <location>
        <begin position="1"/>
        <end position="29"/>
    </location>
</feature>
<keyword evidence="4" id="KW-1185">Reference proteome</keyword>
<protein>
    <recommendedName>
        <fullName evidence="2">DUF7924 domain-containing protein</fullName>
    </recommendedName>
</protein>
<feature type="compositionally biased region" description="Low complexity" evidence="1">
    <location>
        <begin position="68"/>
        <end position="82"/>
    </location>
</feature>
<proteinExistence type="predicted"/>
<name>A0A1R3RUS7_ASPC5</name>
<evidence type="ECO:0000259" key="2">
    <source>
        <dbReference type="Pfam" id="PF25545"/>
    </source>
</evidence>
<dbReference type="EMBL" id="KV907496">
    <property type="protein sequence ID" value="OOF98217.1"/>
    <property type="molecule type" value="Genomic_DNA"/>
</dbReference>
<evidence type="ECO:0000313" key="3">
    <source>
        <dbReference type="EMBL" id="OOF98217.1"/>
    </source>
</evidence>